<keyword evidence="4" id="KW-1185">Reference proteome</keyword>
<name>A0ABS8ZF56_9PSEU</name>
<sequence>MSSTVGRRLATAALAAGLAVSLAACGSSNTPAVQARPARHRRADHDAEKPEDIERIKKTPVFANLAVAKADRAIYLPYTNPPTGAALTFATVLSIPYMIDEAVPLLLAVAKKIG</sequence>
<dbReference type="RefSeq" id="WP_233727922.1">
    <property type="nucleotide sequence ID" value="NZ_JAJVCN010000002.1"/>
</dbReference>
<evidence type="ECO:0000313" key="3">
    <source>
        <dbReference type="EMBL" id="MCE7006454.1"/>
    </source>
</evidence>
<gene>
    <name evidence="3" type="ORF">LWC34_27030</name>
</gene>
<keyword evidence="2" id="KW-0732">Signal</keyword>
<protein>
    <recommendedName>
        <fullName evidence="5">Lipoprotein</fullName>
    </recommendedName>
</protein>
<feature type="chain" id="PRO_5047017331" description="Lipoprotein" evidence="2">
    <location>
        <begin position="24"/>
        <end position="114"/>
    </location>
</feature>
<comment type="caution">
    <text evidence="3">The sequence shown here is derived from an EMBL/GenBank/DDBJ whole genome shotgun (WGS) entry which is preliminary data.</text>
</comment>
<evidence type="ECO:0008006" key="5">
    <source>
        <dbReference type="Google" id="ProtNLM"/>
    </source>
</evidence>
<feature type="region of interest" description="Disordered" evidence="1">
    <location>
        <begin position="30"/>
        <end position="50"/>
    </location>
</feature>
<feature type="signal peptide" evidence="2">
    <location>
        <begin position="1"/>
        <end position="23"/>
    </location>
</feature>
<dbReference type="EMBL" id="JAJVCN010000002">
    <property type="protein sequence ID" value="MCE7006454.1"/>
    <property type="molecule type" value="Genomic_DNA"/>
</dbReference>
<reference evidence="3 4" key="1">
    <citation type="submission" date="2021-12" db="EMBL/GenBank/DDBJ databases">
        <title>Genome sequence of Kibdelosporangium philippinense ATCC 49844.</title>
        <authorList>
            <person name="Fedorov E.A."/>
            <person name="Omeragic M."/>
            <person name="Shalygina K.F."/>
            <person name="Maclea K.S."/>
        </authorList>
    </citation>
    <scope>NUCLEOTIDE SEQUENCE [LARGE SCALE GENOMIC DNA]</scope>
    <source>
        <strain evidence="3 4">ATCC 49844</strain>
    </source>
</reference>
<evidence type="ECO:0000256" key="2">
    <source>
        <dbReference type="SAM" id="SignalP"/>
    </source>
</evidence>
<dbReference type="PROSITE" id="PS51257">
    <property type="entry name" value="PROKAR_LIPOPROTEIN"/>
    <property type="match status" value="1"/>
</dbReference>
<dbReference type="Gene3D" id="3.40.50.1980">
    <property type="entry name" value="Nitrogenase molybdenum iron protein domain"/>
    <property type="match status" value="1"/>
</dbReference>
<evidence type="ECO:0000256" key="1">
    <source>
        <dbReference type="SAM" id="MobiDB-lite"/>
    </source>
</evidence>
<accession>A0ABS8ZF56</accession>
<dbReference type="Proteomes" id="UP001521150">
    <property type="component" value="Unassembled WGS sequence"/>
</dbReference>
<proteinExistence type="predicted"/>
<organism evidence="3 4">
    <name type="scientific">Kibdelosporangium philippinense</name>
    <dbReference type="NCBI Taxonomy" id="211113"/>
    <lineage>
        <taxon>Bacteria</taxon>
        <taxon>Bacillati</taxon>
        <taxon>Actinomycetota</taxon>
        <taxon>Actinomycetes</taxon>
        <taxon>Pseudonocardiales</taxon>
        <taxon>Pseudonocardiaceae</taxon>
        <taxon>Kibdelosporangium</taxon>
    </lineage>
</organism>
<evidence type="ECO:0000313" key="4">
    <source>
        <dbReference type="Proteomes" id="UP001521150"/>
    </source>
</evidence>